<feature type="coiled-coil region" evidence="2">
    <location>
        <begin position="626"/>
        <end position="653"/>
    </location>
</feature>
<feature type="region of interest" description="Disordered" evidence="3">
    <location>
        <begin position="1059"/>
        <end position="1080"/>
    </location>
</feature>
<keyword evidence="5" id="KW-1185">Reference proteome</keyword>
<dbReference type="Gene3D" id="2.20.110.10">
    <property type="entry name" value="Histone H3 K4-specific methyltransferase SET7/9 N-terminal domain"/>
    <property type="match status" value="2"/>
</dbReference>
<dbReference type="PANTHER" id="PTHR23084">
    <property type="entry name" value="PHOSPHATIDYLINOSITOL-4-PHOSPHATE 5-KINASE RELATED"/>
    <property type="match status" value="1"/>
</dbReference>
<proteinExistence type="predicted"/>
<dbReference type="AlphaFoldDB" id="A0A078A4P5"/>
<dbReference type="PANTHER" id="PTHR23084:SF263">
    <property type="entry name" value="MORN REPEAT-CONTAINING PROTEIN 1"/>
    <property type="match status" value="1"/>
</dbReference>
<feature type="region of interest" description="Disordered" evidence="3">
    <location>
        <begin position="68"/>
        <end position="87"/>
    </location>
</feature>
<keyword evidence="1" id="KW-0677">Repeat</keyword>
<dbReference type="InterPro" id="IPR003409">
    <property type="entry name" value="MORN"/>
</dbReference>
<dbReference type="SUPFAM" id="SSF82185">
    <property type="entry name" value="Histone H3 K4-specific methyltransferase SET7/9 N-terminal domain"/>
    <property type="match status" value="2"/>
</dbReference>
<name>A0A078A4P5_STYLE</name>
<dbReference type="Pfam" id="PF02493">
    <property type="entry name" value="MORN"/>
    <property type="match status" value="6"/>
</dbReference>
<gene>
    <name evidence="4" type="primary">Contig3922.g4188</name>
    <name evidence="4" type="ORF">STYLEM_4729</name>
</gene>
<evidence type="ECO:0000256" key="2">
    <source>
        <dbReference type="SAM" id="Coils"/>
    </source>
</evidence>
<sequence length="1106" mass="129090">MLQQQHQGFNQTFIQQNIQQQSFIGNKHNRSRIANKSIAVNRSNRNQSKVPQTMFDLIMMHTIQQKNKVDKNKSQMNDAQRVKQQDYKTGKSLDVSPVKIEKKEDTAFSNDRIRNLRVDGQHVDNKFDTFVLKPFPVLNDSNQAIELNFKSNQTIVKWSNEEHLKSTNTIQAGQSKEEYRLQQSGTDIRISKSKMNHARYTSNIRCGVQPVPNDNTTRQMNQDLNGIANIKNTTSKLQKYLRGGRNETNRTQLHLMPEIITSYYNQEEPATSSDIKLACFETKNLKLITNKQVQENARRASDSKIRANQSKLRQREEIESISFIQKAQIQVRDQLRRKPFIHKNPQKFDIGVQAEDNADNYQYNNENFIQIDNSEEEDNDEIKEYDSIDLDTNIKFIQITKSPDKMMLQTPKSNRESFRDRKLKLIEQERSKAQQKYKLDTHKPNLRKTKGKKKLGNEMIIISQSQIYQKSQQPRGLLNKRYPSNISQRGMHIAINNTHLEQLEQYDSSNVYNDNDQSHYRTNPRLDSKRPSVQTTNIVISKDIYEQNSPLIDMISKYQQRVIHEKVESEISDQVSEYRKNTMESASFRHSTFQPQSYKAVAQAEQRSVFSCLQSCQITVQVEQLMEQDKDTKDALQQKIESLGDQLNWMDNEGNLMQDIQKVLYANNREGGRIRCSELQKTQDNCKVHSLMQINFQIDMIVQIQRLMDEQGVYEGDIEEIPIQINNSKSQGLINNKTYEKVKSGKGIQIFLNGDAYNGDWVNSQMHGKGIYYFSAENQFYKGDFHENAITGRGIFFYSDTQDFYLGEVIEGKYHGKGLYYQNESETWELCEFKNGRMIKNLKTGKGKPQSLEISKEIVHDDPNFEEIYIKPKDFFFEHYEVIFNQCFKIQGDVVNGKYEGNGVMYHKDGSRYEGSWKNNKPNGIGITVYSDQKFDIGEYKVMNIRSFIFQNGLLHGFARAQFHEGDIYQGYFYKGRMQGLGIYLYKQTNKWTFCYLKNNNISQEFERGSLSSKKMSLPSFSYLEEKYKQYIDQDEERADRELIDSQIQVSAERKRKSMFSADLSEDSGEKRKSSSPNRKKMVNILIEEARIKKHPDNNSGYCLIF</sequence>
<accession>A0A078A4P5</accession>
<evidence type="ECO:0000313" key="5">
    <source>
        <dbReference type="Proteomes" id="UP000039865"/>
    </source>
</evidence>
<protein>
    <recommendedName>
        <fullName evidence="6">Morn repeat protein</fullName>
    </recommendedName>
</protein>
<dbReference type="OrthoDB" id="291360at2759"/>
<reference evidence="4 5" key="1">
    <citation type="submission" date="2014-06" db="EMBL/GenBank/DDBJ databases">
        <authorList>
            <person name="Swart Estienne"/>
        </authorList>
    </citation>
    <scope>NUCLEOTIDE SEQUENCE [LARGE SCALE GENOMIC DNA]</scope>
    <source>
        <strain evidence="4 5">130c</strain>
    </source>
</reference>
<evidence type="ECO:0000313" key="4">
    <source>
        <dbReference type="EMBL" id="CDW75734.1"/>
    </source>
</evidence>
<evidence type="ECO:0000256" key="3">
    <source>
        <dbReference type="SAM" id="MobiDB-lite"/>
    </source>
</evidence>
<dbReference type="Proteomes" id="UP000039865">
    <property type="component" value="Unassembled WGS sequence"/>
</dbReference>
<evidence type="ECO:0000256" key="1">
    <source>
        <dbReference type="ARBA" id="ARBA00022737"/>
    </source>
</evidence>
<dbReference type="EMBL" id="CCKQ01004578">
    <property type="protein sequence ID" value="CDW75734.1"/>
    <property type="molecule type" value="Genomic_DNA"/>
</dbReference>
<keyword evidence="2" id="KW-0175">Coiled coil</keyword>
<dbReference type="SMART" id="SM00698">
    <property type="entry name" value="MORN"/>
    <property type="match status" value="5"/>
</dbReference>
<evidence type="ECO:0008006" key="6">
    <source>
        <dbReference type="Google" id="ProtNLM"/>
    </source>
</evidence>
<organism evidence="4 5">
    <name type="scientific">Stylonychia lemnae</name>
    <name type="common">Ciliate</name>
    <dbReference type="NCBI Taxonomy" id="5949"/>
    <lineage>
        <taxon>Eukaryota</taxon>
        <taxon>Sar</taxon>
        <taxon>Alveolata</taxon>
        <taxon>Ciliophora</taxon>
        <taxon>Intramacronucleata</taxon>
        <taxon>Spirotrichea</taxon>
        <taxon>Stichotrichia</taxon>
        <taxon>Sporadotrichida</taxon>
        <taxon>Oxytrichidae</taxon>
        <taxon>Stylonychinae</taxon>
        <taxon>Stylonychia</taxon>
    </lineage>
</organism>
<dbReference type="InParanoid" id="A0A078A4P5"/>